<feature type="compositionally biased region" description="Polar residues" evidence="2">
    <location>
        <begin position="70"/>
        <end position="94"/>
    </location>
</feature>
<protein>
    <submittedName>
        <fullName evidence="3">Uncharacterized protein</fullName>
    </submittedName>
</protein>
<dbReference type="OMA" id="INEMNIF"/>
<feature type="region of interest" description="Disordered" evidence="2">
    <location>
        <begin position="1"/>
        <end position="122"/>
    </location>
</feature>
<dbReference type="RefSeq" id="XP_044569736.1">
    <property type="nucleotide sequence ID" value="XM_044709808.1"/>
</dbReference>
<sequence length="631" mass="71229">MQQVHEDDSKASSPEASHEGNETNSEDGGENALLLEHMNNESSSSCTSLEAYDQEEDDDHGLADDEMEENSASLQNITPNRVQNNIKENNGSQESTHEECKFPNNPHQTIEDASNAGGKQDSDVAQASITEKLLHQFYLETINEMNIFDPFANDLVYETTMSPNQHKASKLVQVDIASHTNHTPCEDLNENAINSKQQLLSIKRELEHEISLIESQLFDLNETEAFLTSALNRLTAENRINNALKDLETNNLEDLTELSKIVEIEVEKKEASEQNKIISNLPENDGDYSFTNSSIAYNILQLQHLIDTSSKKLEQVQCHHNQLIQNKRRRMIEKAHLRELNNQSLNYEKKVNSDTKKIEDKYCHDLKKEQDESYQLESTEKMLQFKLQFVTNEDGQQLMETMQKVMSMLKGREELPDGNYISVSRAINYYSQLKEAAEKNVFTVEYFKKFLREHKEFGVFACNFEDYYSPSSKTMSAGPCTIMPNSTNTAGIRQDNNGDSISSEVLEKPSTKYILDPTEILYNTREEMPKFDGDAESKTPLNKRSSGSNMESQSRVNGGTRVNRSLSLSKSSIAVPSTPTAQNVSSQSISSMTNAPSFQSTTSSTKGYVHDVIRRSMNALSKVQASKKSKH</sequence>
<gene>
    <name evidence="3" type="ORF">FDP41_000062</name>
</gene>
<feature type="region of interest" description="Disordered" evidence="2">
    <location>
        <begin position="528"/>
        <end position="606"/>
    </location>
</feature>
<dbReference type="Proteomes" id="UP000444721">
    <property type="component" value="Unassembled WGS sequence"/>
</dbReference>
<evidence type="ECO:0000313" key="4">
    <source>
        <dbReference type="Proteomes" id="UP000444721"/>
    </source>
</evidence>
<dbReference type="OrthoDB" id="10422090at2759"/>
<accession>A0A6A5C3P0</accession>
<proteinExistence type="predicted"/>
<comment type="caution">
    <text evidence="3">The sequence shown here is derived from an EMBL/GenBank/DDBJ whole genome shotgun (WGS) entry which is preliminary data.</text>
</comment>
<organism evidence="3 4">
    <name type="scientific">Naegleria fowleri</name>
    <name type="common">Brain eating amoeba</name>
    <dbReference type="NCBI Taxonomy" id="5763"/>
    <lineage>
        <taxon>Eukaryota</taxon>
        <taxon>Discoba</taxon>
        <taxon>Heterolobosea</taxon>
        <taxon>Tetramitia</taxon>
        <taxon>Eutetramitia</taxon>
        <taxon>Vahlkampfiidae</taxon>
        <taxon>Naegleria</taxon>
    </lineage>
</organism>
<dbReference type="VEuPathDB" id="AmoebaDB:FDP41_000062"/>
<feature type="coiled-coil region" evidence="1">
    <location>
        <begin position="185"/>
        <end position="223"/>
    </location>
</feature>
<dbReference type="EMBL" id="VFQX01000001">
    <property type="protein sequence ID" value="KAF0985023.1"/>
    <property type="molecule type" value="Genomic_DNA"/>
</dbReference>
<feature type="compositionally biased region" description="Polar residues" evidence="2">
    <location>
        <begin position="539"/>
        <end position="606"/>
    </location>
</feature>
<dbReference type="AlphaFoldDB" id="A0A6A5C3P0"/>
<evidence type="ECO:0000313" key="3">
    <source>
        <dbReference type="EMBL" id="KAF0985023.1"/>
    </source>
</evidence>
<dbReference type="GeneID" id="68107280"/>
<dbReference type="VEuPathDB" id="AmoebaDB:NfTy_026150"/>
<reference evidence="3 4" key="1">
    <citation type="journal article" date="2019" name="Sci. Rep.">
        <title>Nanopore sequencing improves the draft genome of the human pathogenic amoeba Naegleria fowleri.</title>
        <authorList>
            <person name="Liechti N."/>
            <person name="Schurch N."/>
            <person name="Bruggmann R."/>
            <person name="Wittwer M."/>
        </authorList>
    </citation>
    <scope>NUCLEOTIDE SEQUENCE [LARGE SCALE GENOMIC DNA]</scope>
    <source>
        <strain evidence="3 4">ATCC 30894</strain>
    </source>
</reference>
<feature type="compositionally biased region" description="Basic and acidic residues" evidence="2">
    <location>
        <begin position="1"/>
        <end position="21"/>
    </location>
</feature>
<evidence type="ECO:0000256" key="1">
    <source>
        <dbReference type="SAM" id="Coils"/>
    </source>
</evidence>
<keyword evidence="1" id="KW-0175">Coiled coil</keyword>
<feature type="compositionally biased region" description="Basic and acidic residues" evidence="2">
    <location>
        <begin position="528"/>
        <end position="537"/>
    </location>
</feature>
<feature type="compositionally biased region" description="Acidic residues" evidence="2">
    <location>
        <begin position="52"/>
        <end position="69"/>
    </location>
</feature>
<name>A0A6A5C3P0_NAEFO</name>
<keyword evidence="4" id="KW-1185">Reference proteome</keyword>
<dbReference type="VEuPathDB" id="AmoebaDB:NF0010610"/>
<evidence type="ECO:0000256" key="2">
    <source>
        <dbReference type="SAM" id="MobiDB-lite"/>
    </source>
</evidence>